<dbReference type="GO" id="GO:0090173">
    <property type="term" value="P:regulation of synaptonemal complex assembly"/>
    <property type="evidence" value="ECO:0007669"/>
    <property type="project" value="InterPro"/>
</dbReference>
<feature type="compositionally biased region" description="Basic and acidic residues" evidence="2">
    <location>
        <begin position="915"/>
        <end position="929"/>
    </location>
</feature>
<name>A0AAV9MUS6_9EURO</name>
<comment type="caution">
    <text evidence="3">The sequence shown here is derived from an EMBL/GenBank/DDBJ whole genome shotgun (WGS) entry which is preliminary data.</text>
</comment>
<dbReference type="PANTHER" id="PTHR40375">
    <property type="entry name" value="SPORULATION-SPECIFIC PROTEIN 22"/>
    <property type="match status" value="1"/>
</dbReference>
<dbReference type="InterPro" id="IPR013940">
    <property type="entry name" value="Spo22/ZIP4/TEX11"/>
</dbReference>
<dbReference type="EMBL" id="JAVRRD010000082">
    <property type="protein sequence ID" value="KAK5042363.1"/>
    <property type="molecule type" value="Genomic_DNA"/>
</dbReference>
<evidence type="ECO:0000313" key="4">
    <source>
        <dbReference type="Proteomes" id="UP001358417"/>
    </source>
</evidence>
<dbReference type="AlphaFoldDB" id="A0AAV9MUS6"/>
<protein>
    <recommendedName>
        <fullName evidence="5">Protein ZIP4 homolog</fullName>
    </recommendedName>
</protein>
<reference evidence="3 4" key="1">
    <citation type="submission" date="2023-08" db="EMBL/GenBank/DDBJ databases">
        <title>Black Yeasts Isolated from many extreme environments.</title>
        <authorList>
            <person name="Coleine C."/>
            <person name="Stajich J.E."/>
            <person name="Selbmann L."/>
        </authorList>
    </citation>
    <scope>NUCLEOTIDE SEQUENCE [LARGE SCALE GENOMIC DNA]</scope>
    <source>
        <strain evidence="3 4">CCFEE 5792</strain>
    </source>
</reference>
<feature type="region of interest" description="Disordered" evidence="2">
    <location>
        <begin position="915"/>
        <end position="973"/>
    </location>
</feature>
<evidence type="ECO:0008006" key="5">
    <source>
        <dbReference type="Google" id="ProtNLM"/>
    </source>
</evidence>
<dbReference type="GO" id="GO:0051321">
    <property type="term" value="P:meiotic cell cycle"/>
    <property type="evidence" value="ECO:0007669"/>
    <property type="project" value="UniProtKB-KW"/>
</dbReference>
<evidence type="ECO:0000313" key="3">
    <source>
        <dbReference type="EMBL" id="KAK5042363.1"/>
    </source>
</evidence>
<gene>
    <name evidence="3" type="ORF">LTR84_012806</name>
</gene>
<accession>A0AAV9MUS6</accession>
<dbReference type="InterPro" id="IPR039057">
    <property type="entry name" value="Spo22/ZIP4"/>
</dbReference>
<evidence type="ECO:0000256" key="1">
    <source>
        <dbReference type="ARBA" id="ARBA00023254"/>
    </source>
</evidence>
<evidence type="ECO:0000256" key="2">
    <source>
        <dbReference type="SAM" id="MobiDB-lite"/>
    </source>
</evidence>
<proteinExistence type="predicted"/>
<sequence length="1102" mass="122653">MPSTKSTRKAQSVLDFAKHLQDYLDKHHSSSTQPFPDISIYIEVLPLSQQDISPPQCVEFDRVGVAIWNRCRTLRESGQDLFNLTDLAKVRAFAYLVLDTAAGSYRKDAVNQRTFNSGLKAVKDCLLVDTGGALTVIGTKIVEQLASRLEGVSPELRTQYLLLRILLAWKQDRLELAEHFGHQLEGVQSTLTASDRQQFGDLCYEIGNDQMKRDHMILARKWLRRGLYVCTDQGLEPGDVDISELRLNLMHSHGEWSFVEHGSREQQSYTQDEGVIALQSLRSNFDKFPVKVLQLEVYAQNSKLGQDAYYSVLLDVIGCAHLIPTNHRLILHHIHLLKLTSPSFASQALRTYIVQRLVLHDDVAWVEAGLLTLLWMLVTSAADSTSVQNELELALNDTYEVWSNALSPEATHGAFILLWKRIGDSFKTEHHRDTVQWCCIALHKLFSNAGDENIGKIERMMIKCYLELSQFNAALGVFEDMPATRKSHPLSRVLCYSLALRRHDSSLIQSALNALALAHSDQNRTLFAAVSETMKYGTKRQGAQLLQRILDKYHNTPSPEIDKPLLLRCTARLLILALTEEDYDLEELLSRLCAILKTVAALTYNESSRELSSTALSLSDCKWFKVTVFRTAVQNIDTWPDKSIALFLPGTIRTVTILLNANTYQIRYPDEISLEDKVDRKIYEIDASCVQAMLYLRAARACCSSTTISDMPKSSYSSETPPITEELRSTLYRNLVDKYSCSQSLLDGLVEGMVDRDLLKHTKAKLVNLLPFAFESTLFLITQTSNSNLPESLLSLSQLVDHAVELKAPDVAYPLIVDMILASVTADADYALILDQHDISKRTTTNSSKLDSDQAQALQIVKTITEQALSLAIGSDHPSSLRYPAEEVEWLASTLFNLSVDILYWSQARINNIDQRKQQPHDNEPRPEELASSTCNETDPAPQRLPSVMSGHTAESGAAPGAKAPRDAGTAALSTKSNLNLSCDHDASCLDTDTKVQSKDNKEPKRCDITSPQQWASLAVQLADLLDDTNRGSPGRHDDLPDFPGWVAGNTYRASADVELADSRSRQGGAGGGAGSAYGDGGALARVIRERCRMLGWENPAS</sequence>
<dbReference type="GeneID" id="89980947"/>
<dbReference type="Proteomes" id="UP001358417">
    <property type="component" value="Unassembled WGS sequence"/>
</dbReference>
<dbReference type="PANTHER" id="PTHR40375:SF2">
    <property type="entry name" value="SPORULATION-SPECIFIC PROTEIN 22"/>
    <property type="match status" value="1"/>
</dbReference>
<organism evidence="3 4">
    <name type="scientific">Exophiala bonariae</name>
    <dbReference type="NCBI Taxonomy" id="1690606"/>
    <lineage>
        <taxon>Eukaryota</taxon>
        <taxon>Fungi</taxon>
        <taxon>Dikarya</taxon>
        <taxon>Ascomycota</taxon>
        <taxon>Pezizomycotina</taxon>
        <taxon>Eurotiomycetes</taxon>
        <taxon>Chaetothyriomycetidae</taxon>
        <taxon>Chaetothyriales</taxon>
        <taxon>Herpotrichiellaceae</taxon>
        <taxon>Exophiala</taxon>
    </lineage>
</organism>
<keyword evidence="1" id="KW-0469">Meiosis</keyword>
<dbReference type="RefSeq" id="XP_064699734.1">
    <property type="nucleotide sequence ID" value="XM_064856322.1"/>
</dbReference>
<dbReference type="Pfam" id="PF08631">
    <property type="entry name" value="SPO22"/>
    <property type="match status" value="1"/>
</dbReference>
<keyword evidence="4" id="KW-1185">Reference proteome</keyword>